<keyword evidence="2" id="KW-1185">Reference proteome</keyword>
<name>A0A1V2IA83_9ACTN</name>
<dbReference type="EMBL" id="MOMC01000034">
    <property type="protein sequence ID" value="ONH29130.1"/>
    <property type="molecule type" value="Genomic_DNA"/>
</dbReference>
<gene>
    <name evidence="1" type="ORF">BL253_17075</name>
</gene>
<dbReference type="AlphaFoldDB" id="A0A1V2IA83"/>
<protein>
    <recommendedName>
        <fullName evidence="3">Regulatory protein</fullName>
    </recommendedName>
</protein>
<proteinExistence type="predicted"/>
<evidence type="ECO:0000313" key="2">
    <source>
        <dbReference type="Proteomes" id="UP000188929"/>
    </source>
</evidence>
<accession>A0A1V2IA83</accession>
<dbReference type="STRING" id="1834516.BL253_17075"/>
<dbReference type="Proteomes" id="UP000188929">
    <property type="component" value="Unassembled WGS sequence"/>
</dbReference>
<comment type="caution">
    <text evidence="1">The sequence shown here is derived from an EMBL/GenBank/DDBJ whole genome shotgun (WGS) entry which is preliminary data.</text>
</comment>
<organism evidence="1 2">
    <name type="scientific">Pseudofrankia asymbiotica</name>
    <dbReference type="NCBI Taxonomy" id="1834516"/>
    <lineage>
        <taxon>Bacteria</taxon>
        <taxon>Bacillati</taxon>
        <taxon>Actinomycetota</taxon>
        <taxon>Actinomycetes</taxon>
        <taxon>Frankiales</taxon>
        <taxon>Frankiaceae</taxon>
        <taxon>Pseudofrankia</taxon>
    </lineage>
</organism>
<sequence>MREIPVDPAAIVAAVVMGEPEASMYQGEHRANRDGVPLWEVQVTVAVAGSGASTLRVKVAAASAPRLTLGQPVSVVGLKALAWEMGSRHGLAFSAAEIRPVGAPAAGKRES</sequence>
<reference evidence="2" key="1">
    <citation type="submission" date="2016-10" db="EMBL/GenBank/DDBJ databases">
        <title>Frankia sp. NRRL B-16386 Genome sequencing.</title>
        <authorList>
            <person name="Ghodhbane-Gtari F."/>
            <person name="Swanson E."/>
            <person name="Gueddou A."/>
            <person name="Hezbri K."/>
            <person name="Ktari K."/>
            <person name="Nouioui I."/>
            <person name="Morris K."/>
            <person name="Simpson S."/>
            <person name="Abebe-Akele F."/>
            <person name="Thomas K."/>
            <person name="Gtari M."/>
            <person name="Tisa L.S."/>
        </authorList>
    </citation>
    <scope>NUCLEOTIDE SEQUENCE [LARGE SCALE GENOMIC DNA]</scope>
    <source>
        <strain evidence="2">NRRL B-16386</strain>
    </source>
</reference>
<evidence type="ECO:0008006" key="3">
    <source>
        <dbReference type="Google" id="ProtNLM"/>
    </source>
</evidence>
<evidence type="ECO:0000313" key="1">
    <source>
        <dbReference type="EMBL" id="ONH29130.1"/>
    </source>
</evidence>
<dbReference type="RefSeq" id="WP_076818163.1">
    <property type="nucleotide sequence ID" value="NZ_MOMC01000034.1"/>
</dbReference>